<protein>
    <recommendedName>
        <fullName evidence="1">Reverse transcriptase domain-containing protein</fullName>
    </recommendedName>
</protein>
<dbReference type="Pfam" id="PF00078">
    <property type="entry name" value="RVT_1"/>
    <property type="match status" value="1"/>
</dbReference>
<evidence type="ECO:0000313" key="3">
    <source>
        <dbReference type="Proteomes" id="UP000321561"/>
    </source>
</evidence>
<dbReference type="RefSeq" id="WP_147006403.1">
    <property type="nucleotide sequence ID" value="NZ_AP019846.1"/>
</dbReference>
<dbReference type="CDD" id="cd01646">
    <property type="entry name" value="RT_Bac_retron_I"/>
    <property type="match status" value="1"/>
</dbReference>
<evidence type="ECO:0000313" key="2">
    <source>
        <dbReference type="EMBL" id="BBM60600.1"/>
    </source>
</evidence>
<dbReference type="OrthoDB" id="9780724at2"/>
<name>A0A510L9B8_9FUSO</name>
<feature type="domain" description="Reverse transcriptase" evidence="1">
    <location>
        <begin position="1"/>
        <end position="329"/>
    </location>
</feature>
<proteinExistence type="predicted"/>
<dbReference type="KEGG" id="lhg:JMUB5056_2224"/>
<dbReference type="EMBL" id="AP019846">
    <property type="protein sequence ID" value="BBM60600.1"/>
    <property type="molecule type" value="Genomic_DNA"/>
</dbReference>
<sequence length="520" mass="61607">MKENIKLLTDMDEKEAKEFFLEGKNYCNLDLPKYFNFDNMLKDVDKRLEDYSYTGTKNFSDIKNSRILRDVEPNYKIFANKDGELDWRPYQLIHPLLYYYLITVITEENNWNELKNILKSRQYEKIKCISIPKKSLTQKNDKEETILNWWEEVEQETIKLALDYEYCLHLDILNCYGSIYTHTISWAIHEKSVAKSNRGDKNLLGNIIDGLIQDMSSGQTNGIPQGSLLTDFLAEIVLSYSDKLLKEKLENKKIENYRILRYRDDYRIFSNSSNEIKIISKCLSEVLLELNFKLNTNKTLLTTDIILDGIKPGKLEYEKLKAILFSFDLDTEYSLYFKYNYSIQKHLLEILIFSKKYKNSSRINVALKDLYVMRIEKLNRKPTDLEQIVSILIEIIVKNPNTIGVGVVILSKLLFFLKEENNNDKIFNYIDKLIDKINKIPNTDYINIWLQRLTIKLDRNRVYNTHLCQKIYNNSTELFDTTWISLRKIKVDEKLIIDEEEIEKLPEIISIEETSIFNYH</sequence>
<dbReference type="AlphaFoldDB" id="A0A510L9B8"/>
<dbReference type="PROSITE" id="PS50878">
    <property type="entry name" value="RT_POL"/>
    <property type="match status" value="1"/>
</dbReference>
<gene>
    <name evidence="2" type="ORF">JMUB5056_2224</name>
</gene>
<evidence type="ECO:0000259" key="1">
    <source>
        <dbReference type="PROSITE" id="PS50878"/>
    </source>
</evidence>
<dbReference type="Proteomes" id="UP000321561">
    <property type="component" value="Chromosome"/>
</dbReference>
<organism evidence="2 3">
    <name type="scientific">Leptotrichia hongkongensis</name>
    <dbReference type="NCBI Taxonomy" id="554406"/>
    <lineage>
        <taxon>Bacteria</taxon>
        <taxon>Fusobacteriati</taxon>
        <taxon>Fusobacteriota</taxon>
        <taxon>Fusobacteriia</taxon>
        <taxon>Fusobacteriales</taxon>
        <taxon>Leptotrichiaceae</taxon>
        <taxon>Leptotrichia</taxon>
    </lineage>
</organism>
<dbReference type="InterPro" id="IPR043502">
    <property type="entry name" value="DNA/RNA_pol_sf"/>
</dbReference>
<reference evidence="2 3" key="1">
    <citation type="submission" date="2019-07" db="EMBL/GenBank/DDBJ databases">
        <title>Complete Genome Sequence of Leptotrichia hongkongensis Strain JMUB5056.</title>
        <authorList>
            <person name="Watanabe S."/>
            <person name="Cui L."/>
        </authorList>
    </citation>
    <scope>NUCLEOTIDE SEQUENCE [LARGE SCALE GENOMIC DNA]</scope>
    <source>
        <strain evidence="2 3">JMUB5056</strain>
    </source>
</reference>
<dbReference type="SUPFAM" id="SSF56672">
    <property type="entry name" value="DNA/RNA polymerases"/>
    <property type="match status" value="1"/>
</dbReference>
<dbReference type="InterPro" id="IPR000477">
    <property type="entry name" value="RT_dom"/>
</dbReference>
<accession>A0A510L9B8</accession>